<dbReference type="PANTHER" id="PTHR24161">
    <property type="entry name" value="ANK_REP_REGION DOMAIN-CONTAINING PROTEIN-RELATED"/>
    <property type="match status" value="1"/>
</dbReference>
<evidence type="ECO:0000313" key="4">
    <source>
        <dbReference type="EMBL" id="SZX75417.1"/>
    </source>
</evidence>
<gene>
    <name evidence="4" type="ORF">BQ4739_LOCUS15711</name>
</gene>
<feature type="repeat" description="ANK" evidence="3">
    <location>
        <begin position="46"/>
        <end position="78"/>
    </location>
</feature>
<dbReference type="AlphaFoldDB" id="A0A383WCR2"/>
<organism evidence="4 5">
    <name type="scientific">Tetradesmus obliquus</name>
    <name type="common">Green alga</name>
    <name type="synonym">Acutodesmus obliquus</name>
    <dbReference type="NCBI Taxonomy" id="3088"/>
    <lineage>
        <taxon>Eukaryota</taxon>
        <taxon>Viridiplantae</taxon>
        <taxon>Chlorophyta</taxon>
        <taxon>core chlorophytes</taxon>
        <taxon>Chlorophyceae</taxon>
        <taxon>CS clade</taxon>
        <taxon>Sphaeropleales</taxon>
        <taxon>Scenedesmaceae</taxon>
        <taxon>Tetradesmus</taxon>
    </lineage>
</organism>
<keyword evidence="2 3" id="KW-0040">ANK repeat</keyword>
<dbReference type="Gene3D" id="1.25.40.20">
    <property type="entry name" value="Ankyrin repeat-containing domain"/>
    <property type="match status" value="3"/>
</dbReference>
<dbReference type="Pfam" id="PF12796">
    <property type="entry name" value="Ank_2"/>
    <property type="match status" value="3"/>
</dbReference>
<accession>A0A383WCR2</accession>
<dbReference type="EMBL" id="FNXT01001233">
    <property type="protein sequence ID" value="SZX75417.1"/>
    <property type="molecule type" value="Genomic_DNA"/>
</dbReference>
<evidence type="ECO:0000256" key="2">
    <source>
        <dbReference type="ARBA" id="ARBA00023043"/>
    </source>
</evidence>
<keyword evidence="1" id="KW-0677">Repeat</keyword>
<dbReference type="InterPro" id="IPR002110">
    <property type="entry name" value="Ankyrin_rpt"/>
</dbReference>
<dbReference type="STRING" id="3088.A0A383WCR2"/>
<reference evidence="4 5" key="1">
    <citation type="submission" date="2016-10" db="EMBL/GenBank/DDBJ databases">
        <authorList>
            <person name="Cai Z."/>
        </authorList>
    </citation>
    <scope>NUCLEOTIDE SEQUENCE [LARGE SCALE GENOMIC DNA]</scope>
</reference>
<dbReference type="PROSITE" id="PS50088">
    <property type="entry name" value="ANK_REPEAT"/>
    <property type="match status" value="6"/>
</dbReference>
<feature type="repeat" description="ANK" evidence="3">
    <location>
        <begin position="145"/>
        <end position="177"/>
    </location>
</feature>
<evidence type="ECO:0000313" key="5">
    <source>
        <dbReference type="Proteomes" id="UP000256970"/>
    </source>
</evidence>
<dbReference type="SUPFAM" id="SSF48403">
    <property type="entry name" value="Ankyrin repeat"/>
    <property type="match status" value="1"/>
</dbReference>
<feature type="repeat" description="ANK" evidence="3">
    <location>
        <begin position="177"/>
        <end position="209"/>
    </location>
</feature>
<dbReference type="Proteomes" id="UP000256970">
    <property type="component" value="Unassembled WGS sequence"/>
</dbReference>
<evidence type="ECO:0000256" key="3">
    <source>
        <dbReference type="PROSITE-ProRule" id="PRU00023"/>
    </source>
</evidence>
<keyword evidence="5" id="KW-1185">Reference proteome</keyword>
<dbReference type="PROSITE" id="PS50297">
    <property type="entry name" value="ANK_REP_REGION"/>
    <property type="match status" value="5"/>
</dbReference>
<name>A0A383WCR2_TETOB</name>
<evidence type="ECO:0000256" key="1">
    <source>
        <dbReference type="ARBA" id="ARBA00022737"/>
    </source>
</evidence>
<feature type="repeat" description="ANK" evidence="3">
    <location>
        <begin position="79"/>
        <end position="111"/>
    </location>
</feature>
<protein>
    <submittedName>
        <fullName evidence="4">Uncharacterized protein</fullName>
    </submittedName>
</protein>
<sequence>MDAAVQEAKDQAEQNELLIWAAARGLLADAVELIARGAEPQVRDKQGLVPAHYAAAHGHLDLLQYLATKGADLEAEDPQGRMPLHHAVVSGRIEVLRFLIQRSTWLDAADGADDTALHLAARRGWAPGIKLLLAGAASPNIPNKRGLSALGEAVAGGHTAAAEVLLQAGADTNCRAAGYTLLHIAAGMGHKDVLQLLLQQPGSSAFINDALNGDSATPLHAAAMAGSAACVQLLLQQGADAGLAGAQGLMPWQVAAADTAEVQQQLGQQLKDAAGSSSSTAKKAGVVPASSSAANSKDAAAAAAQARADSAAAARPEASSPTAAYAVQFAGLNAAEQGRKVDTFARMSEQELGQLDFLSAEARQAISQVRRAQQLLTCYRAVAALRIDESFQEDASEPAVQAALHEMALANSFEKYKGERHIMAVAAKLKKFHSVVQECGMRLGLQDVLVKPGQTLAQLMEQDAQQVQGLTAAAAAARSAAVAAIAGWPAATPAAGAAAGGAVAAAAGDAAMGGKTSAAASAEIQPAAPADAADAELDLDLQLQQAQAAAAAEAAAAARSRGLKPLEEMSFWERMRYEVLNSFKQAVKIMCMVFVLWGVMWCFGLMPYQQDPLLLEQRMQQMAQARQQQQQQQQGVAAGGGHTEL</sequence>
<dbReference type="PRINTS" id="PR01415">
    <property type="entry name" value="ANKYRIN"/>
</dbReference>
<dbReference type="InterPro" id="IPR036770">
    <property type="entry name" value="Ankyrin_rpt-contain_sf"/>
</dbReference>
<dbReference type="SMART" id="SM00248">
    <property type="entry name" value="ANK"/>
    <property type="match status" value="6"/>
</dbReference>
<proteinExistence type="predicted"/>
<feature type="repeat" description="ANK" evidence="3">
    <location>
        <begin position="214"/>
        <end position="246"/>
    </location>
</feature>
<dbReference type="PANTHER" id="PTHR24161:SF85">
    <property type="entry name" value="PALMITOYLTRANSFERASE HIP14"/>
    <property type="match status" value="1"/>
</dbReference>
<feature type="repeat" description="ANK" evidence="3">
    <location>
        <begin position="112"/>
        <end position="144"/>
    </location>
</feature>